<dbReference type="GO" id="GO:0005634">
    <property type="term" value="C:nucleus"/>
    <property type="evidence" value="ECO:0007669"/>
    <property type="project" value="TreeGrafter"/>
</dbReference>
<dbReference type="PROSITE" id="PS51194">
    <property type="entry name" value="HELICASE_CTER"/>
    <property type="match status" value="1"/>
</dbReference>
<feature type="domain" description="Helicase C-terminal" evidence="4">
    <location>
        <begin position="280"/>
        <end position="438"/>
    </location>
</feature>
<protein>
    <submittedName>
        <fullName evidence="5">DEAD/DEAH box helicase</fullName>
    </submittedName>
</protein>
<keyword evidence="2" id="KW-0067">ATP-binding</keyword>
<dbReference type="Pfam" id="PF00270">
    <property type="entry name" value="DEAD"/>
    <property type="match status" value="1"/>
</dbReference>
<reference evidence="5" key="1">
    <citation type="submission" date="2019-10" db="EMBL/GenBank/DDBJ databases">
        <title>Metagenomic sequencing of thiosulfate-disproportionating enrichment culture.</title>
        <authorList>
            <person name="Umezawa K."/>
            <person name="Kojima H."/>
            <person name="Fukui M."/>
        </authorList>
    </citation>
    <scope>NUCLEOTIDE SEQUENCE</scope>
    <source>
        <strain evidence="5">45J</strain>
    </source>
</reference>
<dbReference type="Pfam" id="PF00271">
    <property type="entry name" value="Helicase_C"/>
    <property type="match status" value="1"/>
</dbReference>
<evidence type="ECO:0000259" key="3">
    <source>
        <dbReference type="PROSITE" id="PS51192"/>
    </source>
</evidence>
<keyword evidence="1" id="KW-0547">Nucleotide-binding</keyword>
<dbReference type="InterPro" id="IPR027417">
    <property type="entry name" value="P-loop_NTPase"/>
</dbReference>
<comment type="caution">
    <text evidence="5">The sequence shown here is derived from an EMBL/GenBank/DDBJ whole genome shotgun (WGS) entry which is preliminary data.</text>
</comment>
<evidence type="ECO:0000256" key="2">
    <source>
        <dbReference type="ARBA" id="ARBA00022840"/>
    </source>
</evidence>
<organism evidence="5">
    <name type="scientific">hot springs metagenome</name>
    <dbReference type="NCBI Taxonomy" id="433727"/>
    <lineage>
        <taxon>unclassified sequences</taxon>
        <taxon>metagenomes</taxon>
        <taxon>ecological metagenomes</taxon>
    </lineage>
</organism>
<dbReference type="CDD" id="cd18797">
    <property type="entry name" value="SF2_C_Hrq"/>
    <property type="match status" value="1"/>
</dbReference>
<dbReference type="PANTHER" id="PTHR47957:SF3">
    <property type="entry name" value="ATP-DEPENDENT HELICASE HRQ1"/>
    <property type="match status" value="1"/>
</dbReference>
<dbReference type="InterPro" id="IPR001650">
    <property type="entry name" value="Helicase_C-like"/>
</dbReference>
<dbReference type="AlphaFoldDB" id="A0A5J4KY82"/>
<keyword evidence="5" id="KW-0378">Hydrolase</keyword>
<feature type="domain" description="Helicase ATP-binding" evidence="3">
    <location>
        <begin position="66"/>
        <end position="256"/>
    </location>
</feature>
<dbReference type="GO" id="GO:0003676">
    <property type="term" value="F:nucleic acid binding"/>
    <property type="evidence" value="ECO:0007669"/>
    <property type="project" value="InterPro"/>
</dbReference>
<dbReference type="SUPFAM" id="SSF52540">
    <property type="entry name" value="P-loop containing nucleoside triphosphate hydrolases"/>
    <property type="match status" value="1"/>
</dbReference>
<dbReference type="PANTHER" id="PTHR47957">
    <property type="entry name" value="ATP-DEPENDENT HELICASE HRQ1"/>
    <property type="match status" value="1"/>
</dbReference>
<dbReference type="CDD" id="cd17923">
    <property type="entry name" value="DEXHc_Hrq1-like"/>
    <property type="match status" value="1"/>
</dbReference>
<gene>
    <name evidence="5" type="ORF">A45J_0646</name>
</gene>
<dbReference type="GO" id="GO:0036297">
    <property type="term" value="P:interstrand cross-link repair"/>
    <property type="evidence" value="ECO:0007669"/>
    <property type="project" value="TreeGrafter"/>
</dbReference>
<evidence type="ECO:0000256" key="1">
    <source>
        <dbReference type="ARBA" id="ARBA00022741"/>
    </source>
</evidence>
<dbReference type="Pfam" id="PF22982">
    <property type="entry name" value="WHD_HRQ1"/>
    <property type="match status" value="1"/>
</dbReference>
<dbReference type="GO" id="GO:0006289">
    <property type="term" value="P:nucleotide-excision repair"/>
    <property type="evidence" value="ECO:0007669"/>
    <property type="project" value="TreeGrafter"/>
</dbReference>
<dbReference type="Pfam" id="PF09369">
    <property type="entry name" value="MZB"/>
    <property type="match status" value="1"/>
</dbReference>
<name>A0A5J4KY82_9ZZZZ</name>
<accession>A0A5J4KY82</accession>
<dbReference type="GO" id="GO:0043138">
    <property type="term" value="F:3'-5' DNA helicase activity"/>
    <property type="evidence" value="ECO:0007669"/>
    <property type="project" value="TreeGrafter"/>
</dbReference>
<dbReference type="InterPro" id="IPR011545">
    <property type="entry name" value="DEAD/DEAH_box_helicase_dom"/>
</dbReference>
<proteinExistence type="predicted"/>
<dbReference type="Gene3D" id="3.40.50.300">
    <property type="entry name" value="P-loop containing nucleotide triphosphate hydrolases"/>
    <property type="match status" value="2"/>
</dbReference>
<sequence>MYDLPNISEFIDLLKRDRLISTEITAIEYIPSRDAIYEDIEIRNELRGALKNRGIERLYSHQVEGISLIRQGQNVVVMTPTASGKSLIYNIPVIESILENPETRALYIFPLKGLEQDQVKNFNSLLDECLSQKSRPRASRLCMAEVYDGDTTPYRRKKIRENIPNVIFTNPDMIHLAINPFHKKWEDFFKNLKYIVIDEIHIYRGVFGSHVSHVFRRLRRICNYWGSNPQFIACSATIANPKELSETLVGIPFNVIDKTGAPQSGKHFIFLNPLDSPYTEATRIFLKCINSGLRTILFTKARKITELIYKWTIQRAPLLTEKISPYRAGFLPSERREIEQKLFSGELMGVISTSALELGVDIGGLDVCILCGYPGSISSTWQRAGRVGRRYEKNGQESLIVMIAIKDALDHYFISHPEAFLEKPHEASICDPSNKNILKKHLICAADEVYLRADDTVYDINKMSGVIDELVNANSLKTGKLADIWFSRKRMPQREIGIRTIGKPLRLKDESGRHIGDLDGRRIYREAFPGAIYLHRGRQYQVLTLDLENNEALCRKVDVNYYTQALSNEYVEIIGIPQRSRIPLSRDVELYHGMMRITYHVIGYDKKNLFDGTKMSRHVIEMPEYIFDTEGIWMVIHKSLANKIVDKGYDLPGTLHAAEHVTIACMPLFALCDKGDIGGYSYAMHPELKLPAIFIYDGYEGGIGLTKRVLDVPVEWIKSAIEIIQNCDCEEGCPSCVQDSQCGSANQPLDKNGAMYFLKLLMAKG</sequence>
<dbReference type="InterPro" id="IPR055227">
    <property type="entry name" value="HRQ1_WHD"/>
</dbReference>
<dbReference type="SMART" id="SM00490">
    <property type="entry name" value="HELICc"/>
    <property type="match status" value="1"/>
</dbReference>
<dbReference type="PROSITE" id="PS51192">
    <property type="entry name" value="HELICASE_ATP_BIND_1"/>
    <property type="match status" value="1"/>
</dbReference>
<dbReference type="GO" id="GO:0005524">
    <property type="term" value="F:ATP binding"/>
    <property type="evidence" value="ECO:0007669"/>
    <property type="project" value="UniProtKB-KW"/>
</dbReference>
<dbReference type="EMBL" id="BLAB01000001">
    <property type="protein sequence ID" value="GER92915.1"/>
    <property type="molecule type" value="Genomic_DNA"/>
</dbReference>
<evidence type="ECO:0000259" key="4">
    <source>
        <dbReference type="PROSITE" id="PS51194"/>
    </source>
</evidence>
<dbReference type="InterPro" id="IPR014001">
    <property type="entry name" value="Helicase_ATP-bd"/>
</dbReference>
<dbReference type="InterPro" id="IPR018973">
    <property type="entry name" value="MZB"/>
</dbReference>
<dbReference type="SMART" id="SM00487">
    <property type="entry name" value="DEXDc"/>
    <property type="match status" value="1"/>
</dbReference>
<keyword evidence="5" id="KW-0347">Helicase</keyword>
<evidence type="ECO:0000313" key="5">
    <source>
        <dbReference type="EMBL" id="GER92915.1"/>
    </source>
</evidence>